<dbReference type="PANTHER" id="PTHR37820:SF1">
    <property type="entry name" value="CELL DIVISION PROTEIN FTSQ"/>
    <property type="match status" value="1"/>
</dbReference>
<proteinExistence type="predicted"/>
<evidence type="ECO:0000256" key="2">
    <source>
        <dbReference type="ARBA" id="ARBA00022618"/>
    </source>
</evidence>
<dbReference type="Proteomes" id="UP001321486">
    <property type="component" value="Chromosome"/>
</dbReference>
<keyword evidence="1" id="KW-1003">Cell membrane</keyword>
<protein>
    <recommendedName>
        <fullName evidence="6">Cell division protein FtsQ/DivIB C-terminal domain-containing protein</fullName>
    </recommendedName>
</protein>
<evidence type="ECO:0000256" key="1">
    <source>
        <dbReference type="ARBA" id="ARBA00022475"/>
    </source>
</evidence>
<evidence type="ECO:0000256" key="5">
    <source>
        <dbReference type="ARBA" id="ARBA00023306"/>
    </source>
</evidence>
<dbReference type="RefSeq" id="WP_286343464.1">
    <property type="nucleotide sequence ID" value="NZ_AP027732.1"/>
</dbReference>
<accession>A0ABM8GPQ6</accession>
<dbReference type="Pfam" id="PF03799">
    <property type="entry name" value="FtsQ_DivIB_C"/>
    <property type="match status" value="1"/>
</dbReference>
<evidence type="ECO:0000259" key="6">
    <source>
        <dbReference type="Pfam" id="PF03799"/>
    </source>
</evidence>
<dbReference type="EMBL" id="AP027732">
    <property type="protein sequence ID" value="BDZ50443.1"/>
    <property type="molecule type" value="Genomic_DNA"/>
</dbReference>
<keyword evidence="2" id="KW-0132">Cell division</keyword>
<gene>
    <name evidence="7" type="ORF">GCM10025867_26840</name>
</gene>
<sequence length="145" mass="15385">MPPHTLVVRITEREPIASVKVGKTFELVDPAGVIIATSTKQPAGYPLVDPKGAGLDGKVFRSTAEVLLSLPDQLRKTVTSVTASTADDVTLTLTTGEHVVWGSADSSDRKAQLLAGLIKDHKARNPTQSVVYDVSAPDNGIIRTK</sequence>
<keyword evidence="5" id="KW-0131">Cell cycle</keyword>
<dbReference type="PANTHER" id="PTHR37820">
    <property type="entry name" value="CELL DIVISION PROTEIN DIVIB"/>
    <property type="match status" value="1"/>
</dbReference>
<organism evidence="7 8">
    <name type="scientific">Frondihabitans sucicola</name>
    <dbReference type="NCBI Taxonomy" id="1268041"/>
    <lineage>
        <taxon>Bacteria</taxon>
        <taxon>Bacillati</taxon>
        <taxon>Actinomycetota</taxon>
        <taxon>Actinomycetes</taxon>
        <taxon>Micrococcales</taxon>
        <taxon>Microbacteriaceae</taxon>
        <taxon>Frondihabitans</taxon>
    </lineage>
</organism>
<keyword evidence="8" id="KW-1185">Reference proteome</keyword>
<dbReference type="InterPro" id="IPR050487">
    <property type="entry name" value="FtsQ_DivIB"/>
</dbReference>
<dbReference type="InterPro" id="IPR005548">
    <property type="entry name" value="Cell_div_FtsQ/DivIB_C"/>
</dbReference>
<evidence type="ECO:0000256" key="3">
    <source>
        <dbReference type="ARBA" id="ARBA00022692"/>
    </source>
</evidence>
<keyword evidence="3" id="KW-0812">Transmembrane</keyword>
<feature type="domain" description="Cell division protein FtsQ/DivIB C-terminal" evidence="6">
    <location>
        <begin position="19"/>
        <end position="121"/>
    </location>
</feature>
<keyword evidence="4" id="KW-1133">Transmembrane helix</keyword>
<evidence type="ECO:0000313" key="8">
    <source>
        <dbReference type="Proteomes" id="UP001321486"/>
    </source>
</evidence>
<keyword evidence="4" id="KW-0472">Membrane</keyword>
<reference evidence="8" key="1">
    <citation type="journal article" date="2019" name="Int. J. Syst. Evol. Microbiol.">
        <title>The Global Catalogue of Microorganisms (GCM) 10K type strain sequencing project: providing services to taxonomists for standard genome sequencing and annotation.</title>
        <authorList>
            <consortium name="The Broad Institute Genomics Platform"/>
            <consortium name="The Broad Institute Genome Sequencing Center for Infectious Disease"/>
            <person name="Wu L."/>
            <person name="Ma J."/>
        </authorList>
    </citation>
    <scope>NUCLEOTIDE SEQUENCE [LARGE SCALE GENOMIC DNA]</scope>
    <source>
        <strain evidence="8">NBRC 108728</strain>
    </source>
</reference>
<name>A0ABM8GPQ6_9MICO</name>
<evidence type="ECO:0000256" key="4">
    <source>
        <dbReference type="ARBA" id="ARBA00022989"/>
    </source>
</evidence>
<evidence type="ECO:0000313" key="7">
    <source>
        <dbReference type="EMBL" id="BDZ50443.1"/>
    </source>
</evidence>